<proteinExistence type="predicted"/>
<evidence type="ECO:0000313" key="5">
    <source>
        <dbReference type="Proteomes" id="UP001215598"/>
    </source>
</evidence>
<evidence type="ECO:0000313" key="4">
    <source>
        <dbReference type="EMBL" id="KAJ7720805.1"/>
    </source>
</evidence>
<keyword evidence="2" id="KW-0677">Repeat</keyword>
<evidence type="ECO:0000256" key="1">
    <source>
        <dbReference type="ARBA" id="ARBA00022441"/>
    </source>
</evidence>
<name>A0AAD7HHD3_9AGAR</name>
<organism evidence="4 5">
    <name type="scientific">Mycena metata</name>
    <dbReference type="NCBI Taxonomy" id="1033252"/>
    <lineage>
        <taxon>Eukaryota</taxon>
        <taxon>Fungi</taxon>
        <taxon>Dikarya</taxon>
        <taxon>Basidiomycota</taxon>
        <taxon>Agaricomycotina</taxon>
        <taxon>Agaricomycetes</taxon>
        <taxon>Agaricomycetidae</taxon>
        <taxon>Agaricales</taxon>
        <taxon>Marasmiineae</taxon>
        <taxon>Mycenaceae</taxon>
        <taxon>Mycena</taxon>
    </lineage>
</organism>
<feature type="compositionally biased region" description="Basic and acidic residues" evidence="3">
    <location>
        <begin position="25"/>
        <end position="38"/>
    </location>
</feature>
<dbReference type="Gene3D" id="2.120.10.80">
    <property type="entry name" value="Kelch-type beta propeller"/>
    <property type="match status" value="1"/>
</dbReference>
<gene>
    <name evidence="4" type="ORF">B0H16DRAFT_1603945</name>
</gene>
<accession>A0AAD7HHD3</accession>
<protein>
    <recommendedName>
        <fullName evidence="6">Kelch repeat-containing protein</fullName>
    </recommendedName>
</protein>
<dbReference type="EMBL" id="JARKIB010000236">
    <property type="protein sequence ID" value="KAJ7720805.1"/>
    <property type="molecule type" value="Genomic_DNA"/>
</dbReference>
<feature type="region of interest" description="Disordered" evidence="3">
    <location>
        <begin position="1"/>
        <end position="40"/>
    </location>
</feature>
<reference evidence="4" key="1">
    <citation type="submission" date="2023-03" db="EMBL/GenBank/DDBJ databases">
        <title>Massive genome expansion in bonnet fungi (Mycena s.s.) driven by repeated elements and novel gene families across ecological guilds.</title>
        <authorList>
            <consortium name="Lawrence Berkeley National Laboratory"/>
            <person name="Harder C.B."/>
            <person name="Miyauchi S."/>
            <person name="Viragh M."/>
            <person name="Kuo A."/>
            <person name="Thoen E."/>
            <person name="Andreopoulos B."/>
            <person name="Lu D."/>
            <person name="Skrede I."/>
            <person name="Drula E."/>
            <person name="Henrissat B."/>
            <person name="Morin E."/>
            <person name="Kohler A."/>
            <person name="Barry K."/>
            <person name="LaButti K."/>
            <person name="Morin E."/>
            <person name="Salamov A."/>
            <person name="Lipzen A."/>
            <person name="Mereny Z."/>
            <person name="Hegedus B."/>
            <person name="Baldrian P."/>
            <person name="Stursova M."/>
            <person name="Weitz H."/>
            <person name="Taylor A."/>
            <person name="Grigoriev I.V."/>
            <person name="Nagy L.G."/>
            <person name="Martin F."/>
            <person name="Kauserud H."/>
        </authorList>
    </citation>
    <scope>NUCLEOTIDE SEQUENCE</scope>
    <source>
        <strain evidence="4">CBHHK182m</strain>
    </source>
</reference>
<evidence type="ECO:0000256" key="3">
    <source>
        <dbReference type="SAM" id="MobiDB-lite"/>
    </source>
</evidence>
<dbReference type="PANTHER" id="PTHR46093:SF18">
    <property type="entry name" value="FIBRONECTIN TYPE-III DOMAIN-CONTAINING PROTEIN"/>
    <property type="match status" value="1"/>
</dbReference>
<dbReference type="InterPro" id="IPR015915">
    <property type="entry name" value="Kelch-typ_b-propeller"/>
</dbReference>
<dbReference type="AlphaFoldDB" id="A0AAD7HHD3"/>
<dbReference type="Proteomes" id="UP001215598">
    <property type="component" value="Unassembled WGS sequence"/>
</dbReference>
<dbReference type="PANTHER" id="PTHR46093">
    <property type="entry name" value="ACYL-COA-BINDING DOMAIN-CONTAINING PROTEIN 5"/>
    <property type="match status" value="1"/>
</dbReference>
<comment type="caution">
    <text evidence="4">The sequence shown here is derived from an EMBL/GenBank/DDBJ whole genome shotgun (WGS) entry which is preliminary data.</text>
</comment>
<keyword evidence="5" id="KW-1185">Reference proteome</keyword>
<dbReference type="SUPFAM" id="SSF50965">
    <property type="entry name" value="Galactose oxidase, central domain"/>
    <property type="match status" value="1"/>
</dbReference>
<evidence type="ECO:0008006" key="6">
    <source>
        <dbReference type="Google" id="ProtNLM"/>
    </source>
</evidence>
<sequence length="402" mass="44266">MGRNRAPIVQAAAEASPSRTARQTSAKEAKVKAEREDSTSLSTLTVQKLKGDAPPCEVPSSTAVDHESETLFFNTYDETAKYGSEIYRCDMKKKKWTNITKSIVHLPHPVGSPERPRQLPSRFAGSMAFYKSKTTGQRVLFIFGGQVNGTDRNDRGEVSSELIAIDVDRLRWWVVDVAGGAVAPRLQSTLVVVKDQLLIFGGKTYVDGQFESIESYSVCTLEGGQWTWDVRDEHYPDHVPLLGFCCDAVVVEDDNNQKIILTVGCTDPDNTDTLELVPRSFIIFDIGLRTFTPQLDGGGTFPGRVTWYDLGNLPGSLKSDPSSTSAIICTFHAEPAQSPELYVYSFPSPAGCRALGLRKKIAALEGNFEFFAVVGSKAYLFGWTRTNLWDIFTQIPSQAIVG</sequence>
<evidence type="ECO:0000256" key="2">
    <source>
        <dbReference type="ARBA" id="ARBA00022737"/>
    </source>
</evidence>
<dbReference type="InterPro" id="IPR011043">
    <property type="entry name" value="Gal_Oxase/kelch_b-propeller"/>
</dbReference>
<keyword evidence="1" id="KW-0880">Kelch repeat</keyword>